<accession>A0A8S3ZGL2</accession>
<sequence>KPFDPVETNEIFQKIDDKNAWLYSAFFDYVAEQQGRPSVRIFGIIQRDQLQTIFCNFSTVEGNLVTKGSVSEFPDSHSV</sequence>
<feature type="non-terminal residue" evidence="1">
    <location>
        <position position="1"/>
    </location>
</feature>
<name>A0A8S3ZGL2_9EUPU</name>
<gene>
    <name evidence="1" type="ORF">CUNI_LOCUS14292</name>
</gene>
<dbReference type="Proteomes" id="UP000678393">
    <property type="component" value="Unassembled WGS sequence"/>
</dbReference>
<organism evidence="1 2">
    <name type="scientific">Candidula unifasciata</name>
    <dbReference type="NCBI Taxonomy" id="100452"/>
    <lineage>
        <taxon>Eukaryota</taxon>
        <taxon>Metazoa</taxon>
        <taxon>Spiralia</taxon>
        <taxon>Lophotrochozoa</taxon>
        <taxon>Mollusca</taxon>
        <taxon>Gastropoda</taxon>
        <taxon>Heterobranchia</taxon>
        <taxon>Euthyneura</taxon>
        <taxon>Panpulmonata</taxon>
        <taxon>Eupulmonata</taxon>
        <taxon>Stylommatophora</taxon>
        <taxon>Helicina</taxon>
        <taxon>Helicoidea</taxon>
        <taxon>Geomitridae</taxon>
        <taxon>Candidula</taxon>
    </lineage>
</organism>
<reference evidence="1" key="1">
    <citation type="submission" date="2021-04" db="EMBL/GenBank/DDBJ databases">
        <authorList>
            <consortium name="Molecular Ecology Group"/>
        </authorList>
    </citation>
    <scope>NUCLEOTIDE SEQUENCE</scope>
</reference>
<feature type="non-terminal residue" evidence="1">
    <location>
        <position position="79"/>
    </location>
</feature>
<comment type="caution">
    <text evidence="1">The sequence shown here is derived from an EMBL/GenBank/DDBJ whole genome shotgun (WGS) entry which is preliminary data.</text>
</comment>
<protein>
    <submittedName>
        <fullName evidence="1">Uncharacterized protein</fullName>
    </submittedName>
</protein>
<keyword evidence="2" id="KW-1185">Reference proteome</keyword>
<proteinExistence type="predicted"/>
<evidence type="ECO:0000313" key="1">
    <source>
        <dbReference type="EMBL" id="CAG5128734.1"/>
    </source>
</evidence>
<evidence type="ECO:0000313" key="2">
    <source>
        <dbReference type="Proteomes" id="UP000678393"/>
    </source>
</evidence>
<dbReference type="EMBL" id="CAJHNH020003194">
    <property type="protein sequence ID" value="CAG5128734.1"/>
    <property type="molecule type" value="Genomic_DNA"/>
</dbReference>
<dbReference type="AlphaFoldDB" id="A0A8S3ZGL2"/>